<dbReference type="InterPro" id="IPR013783">
    <property type="entry name" value="Ig-like_fold"/>
</dbReference>
<proteinExistence type="predicted"/>
<dbReference type="Gene3D" id="2.60.40.10">
    <property type="entry name" value="Immunoglobulins"/>
    <property type="match status" value="1"/>
</dbReference>
<name>A0AA49IEM2_9CAUD</name>
<keyword evidence="2" id="KW-1185">Reference proteome</keyword>
<dbReference type="Proteomes" id="UP001240749">
    <property type="component" value="Segment"/>
</dbReference>
<dbReference type="EMBL" id="OQ709216">
    <property type="protein sequence ID" value="WGH21369.1"/>
    <property type="molecule type" value="Genomic_DNA"/>
</dbReference>
<organism evidence="1 2">
    <name type="scientific">Arthrobacter phage Emotion</name>
    <dbReference type="NCBI Taxonomy" id="3038361"/>
    <lineage>
        <taxon>Viruses</taxon>
        <taxon>Duplodnaviria</taxon>
        <taxon>Heunggongvirae</taxon>
        <taxon>Uroviricota</taxon>
        <taxon>Caudoviricetes</taxon>
        <taxon>Casidaviridae</taxon>
        <taxon>Emotionvirus</taxon>
        <taxon>Emotionvirus emotion</taxon>
    </lineage>
</organism>
<accession>A0AA49IEM2</accession>
<evidence type="ECO:0000313" key="1">
    <source>
        <dbReference type="EMBL" id="WGH21369.1"/>
    </source>
</evidence>
<sequence length="94" mass="10363">MPLINTARAVDSQEFVWRVSVESRKLSDWVLDNPLVPIPRMTALVAANGTVSASVVVQDGAVDTSQVDDYDITYVVDVKWETVARQLFPTTPTV</sequence>
<evidence type="ECO:0000313" key="2">
    <source>
        <dbReference type="Proteomes" id="UP001240749"/>
    </source>
</evidence>
<protein>
    <submittedName>
        <fullName evidence="1">Uncharacterized protein</fullName>
    </submittedName>
</protein>
<gene>
    <name evidence="1" type="primary">20</name>
    <name evidence="1" type="ORF">SEA_EMOTION_20</name>
</gene>
<reference evidence="1" key="1">
    <citation type="submission" date="2023-03" db="EMBL/GenBank/DDBJ databases">
        <authorList>
            <person name="Barcik Weissman S.N."/>
            <person name="Chang S."/>
            <person name="Chen D.A."/>
            <person name="Chew B."/>
            <person name="De Jesus J.L."/>
            <person name="Han M.T."/>
            <person name="Hsu T.-Y."/>
            <person name="Rivera W."/>
            <person name="Vu T.L."/>
            <person name="Garza D.R."/>
            <person name="Stephenson J.C."/>
            <person name="Zorawik M."/>
            <person name="Reddi K."/>
            <person name="Freise A.C."/>
            <person name="Furlong K.P."/>
            <person name="Rudner A.D."/>
            <person name="Beyer A.R."/>
            <person name="Chong R.A."/>
            <person name="Edgington N.P."/>
            <person name="Garcia Costas A.M."/>
            <person name="Gibb B.P."/>
            <person name="Klyczek K.K."/>
            <person name="Swerdlow S.J."/>
            <person name="Russell D.A."/>
            <person name="Jacobs-Sera D."/>
            <person name="Hatfull G.F."/>
        </authorList>
    </citation>
    <scope>NUCLEOTIDE SEQUENCE</scope>
</reference>